<feature type="region of interest" description="Disordered" evidence="1">
    <location>
        <begin position="49"/>
        <end position="70"/>
    </location>
</feature>
<protein>
    <submittedName>
        <fullName evidence="2">Uncharacterized protein</fullName>
    </submittedName>
</protein>
<comment type="caution">
    <text evidence="2">The sequence shown here is derived from an EMBL/GenBank/DDBJ whole genome shotgun (WGS) entry which is preliminary data.</text>
</comment>
<accession>A0A426ZU95</accession>
<dbReference type="EMBL" id="AMZH03005008">
    <property type="protein sequence ID" value="RRT67544.1"/>
    <property type="molecule type" value="Genomic_DNA"/>
</dbReference>
<sequence length="110" mass="12695">MGDTSRPPDYRYADHSLPGGTAKIDYRRSILAVNDRLREKSIVGGRLREKNGRRSRRGKEEIRREEEEDLISRCRPRPHVVTARGSPARRPRPQAILLPLEETKLIPMRG</sequence>
<feature type="compositionally biased region" description="Basic and acidic residues" evidence="1">
    <location>
        <begin position="49"/>
        <end position="65"/>
    </location>
</feature>
<gene>
    <name evidence="2" type="ORF">B296_00024819</name>
</gene>
<feature type="non-terminal residue" evidence="2">
    <location>
        <position position="110"/>
    </location>
</feature>
<proteinExistence type="predicted"/>
<reference evidence="2 3" key="1">
    <citation type="journal article" date="2014" name="Agronomy (Basel)">
        <title>A Draft Genome Sequence for Ensete ventricosum, the Drought-Tolerant Tree Against Hunger.</title>
        <authorList>
            <person name="Harrison J."/>
            <person name="Moore K.A."/>
            <person name="Paszkiewicz K."/>
            <person name="Jones T."/>
            <person name="Grant M."/>
            <person name="Ambacheew D."/>
            <person name="Muzemil S."/>
            <person name="Studholme D.J."/>
        </authorList>
    </citation>
    <scope>NUCLEOTIDE SEQUENCE [LARGE SCALE GENOMIC DNA]</scope>
</reference>
<evidence type="ECO:0000313" key="3">
    <source>
        <dbReference type="Proteomes" id="UP000287651"/>
    </source>
</evidence>
<evidence type="ECO:0000256" key="1">
    <source>
        <dbReference type="SAM" id="MobiDB-lite"/>
    </source>
</evidence>
<evidence type="ECO:0000313" key="2">
    <source>
        <dbReference type="EMBL" id="RRT67544.1"/>
    </source>
</evidence>
<dbReference type="AlphaFoldDB" id="A0A426ZU95"/>
<dbReference type="Proteomes" id="UP000287651">
    <property type="component" value="Unassembled WGS sequence"/>
</dbReference>
<organism evidence="2 3">
    <name type="scientific">Ensete ventricosum</name>
    <name type="common">Abyssinian banana</name>
    <name type="synonym">Musa ensete</name>
    <dbReference type="NCBI Taxonomy" id="4639"/>
    <lineage>
        <taxon>Eukaryota</taxon>
        <taxon>Viridiplantae</taxon>
        <taxon>Streptophyta</taxon>
        <taxon>Embryophyta</taxon>
        <taxon>Tracheophyta</taxon>
        <taxon>Spermatophyta</taxon>
        <taxon>Magnoliopsida</taxon>
        <taxon>Liliopsida</taxon>
        <taxon>Zingiberales</taxon>
        <taxon>Musaceae</taxon>
        <taxon>Ensete</taxon>
    </lineage>
</organism>
<name>A0A426ZU95_ENSVE</name>